<dbReference type="GO" id="GO:0019878">
    <property type="term" value="P:lysine biosynthetic process via aminoadipic acid"/>
    <property type="evidence" value="ECO:0007669"/>
    <property type="project" value="TreeGrafter"/>
</dbReference>
<feature type="domain" description="4'-phosphopantetheinyl transferase" evidence="3">
    <location>
        <begin position="104"/>
        <end position="187"/>
    </location>
</feature>
<dbReference type="EMBL" id="LRPH01000094">
    <property type="protein sequence ID" value="KWU54888.1"/>
    <property type="molecule type" value="Genomic_DNA"/>
</dbReference>
<keyword evidence="2" id="KW-0808">Transferase</keyword>
<comment type="similarity">
    <text evidence="1">Belongs to the P-Pant transferase superfamily. Gsp/Sfp/HetI/AcpT family.</text>
</comment>
<evidence type="ECO:0000259" key="4">
    <source>
        <dbReference type="Pfam" id="PF22624"/>
    </source>
</evidence>
<reference evidence="5 6" key="1">
    <citation type="submission" date="2016-01" db="EMBL/GenBank/DDBJ databases">
        <authorList>
            <person name="McClelland M."/>
            <person name="Jain A."/>
            <person name="Saraogi P."/>
            <person name="Mendelson R."/>
            <person name="Westerman R."/>
            <person name="SanMiguel P."/>
            <person name="Csonka L."/>
        </authorList>
    </citation>
    <scope>NUCLEOTIDE SEQUENCE [LARGE SCALE GENOMIC DNA]</scope>
    <source>
        <strain evidence="5 6">PE8-15</strain>
    </source>
</reference>
<dbReference type="InterPro" id="IPR055066">
    <property type="entry name" value="AASDHPPT_N"/>
</dbReference>
<dbReference type="InterPro" id="IPR050559">
    <property type="entry name" value="P-Pant_transferase_sf"/>
</dbReference>
<feature type="domain" description="4'-phosphopantetheinyl transferase N-terminal" evidence="4">
    <location>
        <begin position="15"/>
        <end position="96"/>
    </location>
</feature>
<proteinExistence type="inferred from homology"/>
<evidence type="ECO:0000256" key="2">
    <source>
        <dbReference type="ARBA" id="ARBA00022679"/>
    </source>
</evidence>
<dbReference type="InterPro" id="IPR008278">
    <property type="entry name" value="4-PPantetheinyl_Trfase_dom"/>
</dbReference>
<dbReference type="SUPFAM" id="SSF56214">
    <property type="entry name" value="4'-phosphopantetheinyl transferase"/>
    <property type="match status" value="2"/>
</dbReference>
<organism evidence="5 6">
    <name type="scientific">Bacillus mycoides</name>
    <dbReference type="NCBI Taxonomy" id="1405"/>
    <lineage>
        <taxon>Bacteria</taxon>
        <taxon>Bacillati</taxon>
        <taxon>Bacillota</taxon>
        <taxon>Bacilli</taxon>
        <taxon>Bacillales</taxon>
        <taxon>Bacillaceae</taxon>
        <taxon>Bacillus</taxon>
        <taxon>Bacillus cereus group</taxon>
    </lineage>
</organism>
<dbReference type="PANTHER" id="PTHR12215">
    <property type="entry name" value="PHOSPHOPANTETHEINE TRANSFERASE"/>
    <property type="match status" value="1"/>
</dbReference>
<dbReference type="GO" id="GO:0008897">
    <property type="term" value="F:holo-[acyl-carrier-protein] synthase activity"/>
    <property type="evidence" value="ECO:0007669"/>
    <property type="project" value="InterPro"/>
</dbReference>
<dbReference type="Pfam" id="PF01648">
    <property type="entry name" value="ACPS"/>
    <property type="match status" value="1"/>
</dbReference>
<name>A0A109FV21_BACMY</name>
<evidence type="ECO:0000313" key="6">
    <source>
        <dbReference type="Proteomes" id="UP000065797"/>
    </source>
</evidence>
<dbReference type="PANTHER" id="PTHR12215:SF10">
    <property type="entry name" value="L-AMINOADIPATE-SEMIALDEHYDE DEHYDROGENASE-PHOSPHOPANTETHEINYL TRANSFERASE"/>
    <property type="match status" value="1"/>
</dbReference>
<dbReference type="Pfam" id="PF22624">
    <property type="entry name" value="AASDHPPT_N"/>
    <property type="match status" value="1"/>
</dbReference>
<comment type="caution">
    <text evidence="5">The sequence shown here is derived from an EMBL/GenBank/DDBJ whole genome shotgun (WGS) entry which is preliminary data.</text>
</comment>
<dbReference type="RefSeq" id="WP_060751823.1">
    <property type="nucleotide sequence ID" value="NZ_LRPH01000094.1"/>
</dbReference>
<protein>
    <submittedName>
        <fullName evidence="5">Uncharacterized protein</fullName>
    </submittedName>
</protein>
<dbReference type="GO" id="GO:0005829">
    <property type="term" value="C:cytosol"/>
    <property type="evidence" value="ECO:0007669"/>
    <property type="project" value="TreeGrafter"/>
</dbReference>
<accession>A0A109FV21</accession>
<dbReference type="InterPro" id="IPR037143">
    <property type="entry name" value="4-PPantetheinyl_Trfase_dom_sf"/>
</dbReference>
<sequence length="234" mass="27536">MEIYAVDVSNHLDRKYFQHLFECLGSQKQYRIQSFHHDDDKERTLIGEILIRYMISHYLNMKPDRVILKCNTYGKPYIEEDPAFFNLSHSGKWVVAVIDHKENGIDVQEIGKVDMNVAKNFFLQREYLELVQLEGEARANLFYELWTLKESYIKTLGKGLSIPLNSFTFEKSKENQYQSFTGKKSVFFQTYNIDPQYKMALGSYNTQLAQDVTILTSNHLYRLFVNSLQNELII</sequence>
<evidence type="ECO:0000313" key="5">
    <source>
        <dbReference type="EMBL" id="KWU54888.1"/>
    </source>
</evidence>
<dbReference type="GO" id="GO:0000287">
    <property type="term" value="F:magnesium ion binding"/>
    <property type="evidence" value="ECO:0007669"/>
    <property type="project" value="InterPro"/>
</dbReference>
<dbReference type="Gene3D" id="3.90.470.20">
    <property type="entry name" value="4'-phosphopantetheinyl transferase domain"/>
    <property type="match status" value="2"/>
</dbReference>
<dbReference type="AlphaFoldDB" id="A0A109FV21"/>
<dbReference type="Proteomes" id="UP000065797">
    <property type="component" value="Unassembled WGS sequence"/>
</dbReference>
<gene>
    <name evidence="5" type="ORF">AWW70_26105</name>
</gene>
<evidence type="ECO:0000259" key="3">
    <source>
        <dbReference type="Pfam" id="PF01648"/>
    </source>
</evidence>
<evidence type="ECO:0000256" key="1">
    <source>
        <dbReference type="ARBA" id="ARBA00010990"/>
    </source>
</evidence>